<reference evidence="2 3" key="1">
    <citation type="journal article" date="2013" name="Nat. Commun.">
        <title>Genome sequence and functional genomic analysis of the oil-degrading bacterium Oleispira antarctica.</title>
        <authorList>
            <person name="Kube M."/>
            <person name="Chernikova T.N."/>
            <person name="Al-Ramahi Y."/>
            <person name="Beloqui A."/>
            <person name="Lopez-Cortez N."/>
            <person name="Guazzaroni M.E."/>
            <person name="Heipieper H.J."/>
            <person name="Klages S."/>
            <person name="Kotsyurbenko O.R."/>
            <person name="Langer I."/>
            <person name="Nechitaylo T.Y."/>
            <person name="Lunsdorf H."/>
            <person name="Fernandez M."/>
            <person name="Juarez S."/>
            <person name="Ciordia S."/>
            <person name="Singer A."/>
            <person name="Kagan O."/>
            <person name="Egorova O."/>
            <person name="Petit P.A."/>
            <person name="Stogios P."/>
            <person name="Kim Y."/>
            <person name="Tchigvintsev A."/>
            <person name="Flick R."/>
            <person name="Denaro R."/>
            <person name="Genovese M."/>
            <person name="Albar J.P."/>
            <person name="Reva O.N."/>
            <person name="Martinez-Gomariz M."/>
            <person name="Tran H."/>
            <person name="Ferrer M."/>
            <person name="Savchenko A."/>
            <person name="Yakunin A.F."/>
            <person name="Yakimov M.M."/>
            <person name="Golyshina O.V."/>
            <person name="Reinhardt R."/>
            <person name="Golyshin P.N."/>
        </authorList>
    </citation>
    <scope>NUCLEOTIDE SEQUENCE [LARGE SCALE GENOMIC DNA]</scope>
</reference>
<dbReference type="Gene3D" id="3.40.630.30">
    <property type="match status" value="1"/>
</dbReference>
<gene>
    <name evidence="2" type="ORF">OLEAN_C30200</name>
</gene>
<dbReference type="CDD" id="cd04301">
    <property type="entry name" value="NAT_SF"/>
    <property type="match status" value="1"/>
</dbReference>
<keyword evidence="2" id="KW-0808">Transferase</keyword>
<dbReference type="InterPro" id="IPR000182">
    <property type="entry name" value="GNAT_dom"/>
</dbReference>
<name>R4YPV0_OLEAN</name>
<dbReference type="GO" id="GO:0016747">
    <property type="term" value="F:acyltransferase activity, transferring groups other than amino-acyl groups"/>
    <property type="evidence" value="ECO:0007669"/>
    <property type="project" value="InterPro"/>
</dbReference>
<organism evidence="2 3">
    <name type="scientific">Oleispira antarctica RB-8</name>
    <dbReference type="NCBI Taxonomy" id="698738"/>
    <lineage>
        <taxon>Bacteria</taxon>
        <taxon>Pseudomonadati</taxon>
        <taxon>Pseudomonadota</taxon>
        <taxon>Gammaproteobacteria</taxon>
        <taxon>Oceanospirillales</taxon>
        <taxon>Oceanospirillaceae</taxon>
        <taxon>Oleispira</taxon>
    </lineage>
</organism>
<keyword evidence="3" id="KW-1185">Reference proteome</keyword>
<dbReference type="STRING" id="698738.OLEAN_C30200"/>
<dbReference type="EMBL" id="FO203512">
    <property type="protein sequence ID" value="CCK77196.1"/>
    <property type="molecule type" value="Genomic_DNA"/>
</dbReference>
<dbReference type="HOGENOM" id="CLU_056607_3_0_6"/>
<proteinExistence type="predicted"/>
<dbReference type="OrthoDB" id="9796171at2"/>
<dbReference type="KEGG" id="oai:OLEAN_C30200"/>
<evidence type="ECO:0000313" key="3">
    <source>
        <dbReference type="Proteomes" id="UP000032749"/>
    </source>
</evidence>
<sequence length="152" mass="17627">MIKWQWVLFDELSLNELYDIMKVRQAVFTVEQDCPYQDADGLDQFSWHLVGWHEHSGEQKVAAYLRVVFPDKKYPEPSIGRVLTAEQARGTGLGKVLIREAITHVVDEYPDAAVRISAQQHLEKFYSEFGFETVSEPYDEDGIPHVQMLRQK</sequence>
<protein>
    <submittedName>
        <fullName evidence="2">GCN5-related N-acetyltransferase</fullName>
    </submittedName>
</protein>
<dbReference type="PROSITE" id="PS51186">
    <property type="entry name" value="GNAT"/>
    <property type="match status" value="1"/>
</dbReference>
<evidence type="ECO:0000313" key="2">
    <source>
        <dbReference type="EMBL" id="CCK77196.1"/>
    </source>
</evidence>
<dbReference type="PATRIC" id="fig|698738.3.peg.3135"/>
<accession>R4YPV0</accession>
<dbReference type="InterPro" id="IPR016181">
    <property type="entry name" value="Acyl_CoA_acyltransferase"/>
</dbReference>
<dbReference type="AlphaFoldDB" id="R4YPV0"/>
<dbReference type="Pfam" id="PF13673">
    <property type="entry name" value="Acetyltransf_10"/>
    <property type="match status" value="1"/>
</dbReference>
<dbReference type="Proteomes" id="UP000032749">
    <property type="component" value="Chromosome"/>
</dbReference>
<dbReference type="SUPFAM" id="SSF55729">
    <property type="entry name" value="Acyl-CoA N-acyltransferases (Nat)"/>
    <property type="match status" value="1"/>
</dbReference>
<evidence type="ECO:0000259" key="1">
    <source>
        <dbReference type="PROSITE" id="PS51186"/>
    </source>
</evidence>
<feature type="domain" description="N-acetyltransferase" evidence="1">
    <location>
        <begin position="7"/>
        <end position="150"/>
    </location>
</feature>